<gene>
    <name evidence="1" type="ORF">SETIT_2G005400v2</name>
</gene>
<accession>A0A368PU66</accession>
<proteinExistence type="predicted"/>
<dbReference type="EMBL" id="CM003529">
    <property type="protein sequence ID" value="RCV09169.1"/>
    <property type="molecule type" value="Genomic_DNA"/>
</dbReference>
<protein>
    <submittedName>
        <fullName evidence="1">Uncharacterized protein</fullName>
    </submittedName>
</protein>
<reference evidence="1" key="1">
    <citation type="journal article" date="2012" name="Nat. Biotechnol.">
        <title>Reference genome sequence of the model plant Setaria.</title>
        <authorList>
            <person name="Bennetzen J.L."/>
            <person name="Schmutz J."/>
            <person name="Wang H."/>
            <person name="Percifield R."/>
            <person name="Hawkins J."/>
            <person name="Pontaroli A.C."/>
            <person name="Estep M."/>
            <person name="Feng L."/>
            <person name="Vaughn J.N."/>
            <person name="Grimwood J."/>
            <person name="Jenkins J."/>
            <person name="Barry K."/>
            <person name="Lindquist E."/>
            <person name="Hellsten U."/>
            <person name="Deshpande S."/>
            <person name="Wang X."/>
            <person name="Wu X."/>
            <person name="Mitros T."/>
            <person name="Triplett J."/>
            <person name="Yang X."/>
            <person name="Ye C.Y."/>
            <person name="Mauro-Herrera M."/>
            <person name="Wang L."/>
            <person name="Li P."/>
            <person name="Sharma M."/>
            <person name="Sharma R."/>
            <person name="Ronald P.C."/>
            <person name="Panaud O."/>
            <person name="Kellogg E.A."/>
            <person name="Brutnell T.P."/>
            <person name="Doust A.N."/>
            <person name="Tuskan G.A."/>
            <person name="Rokhsar D."/>
            <person name="Devos K.M."/>
        </authorList>
    </citation>
    <scope>NUCLEOTIDE SEQUENCE [LARGE SCALE GENOMIC DNA]</scope>
    <source>
        <strain evidence="1">Yugu1</strain>
    </source>
</reference>
<organism evidence="1">
    <name type="scientific">Setaria italica</name>
    <name type="common">Foxtail millet</name>
    <name type="synonym">Panicum italicum</name>
    <dbReference type="NCBI Taxonomy" id="4555"/>
    <lineage>
        <taxon>Eukaryota</taxon>
        <taxon>Viridiplantae</taxon>
        <taxon>Streptophyta</taxon>
        <taxon>Embryophyta</taxon>
        <taxon>Tracheophyta</taxon>
        <taxon>Spermatophyta</taxon>
        <taxon>Magnoliopsida</taxon>
        <taxon>Liliopsida</taxon>
        <taxon>Poales</taxon>
        <taxon>Poaceae</taxon>
        <taxon>PACMAD clade</taxon>
        <taxon>Panicoideae</taxon>
        <taxon>Panicodae</taxon>
        <taxon>Paniceae</taxon>
        <taxon>Cenchrinae</taxon>
        <taxon>Setaria</taxon>
    </lineage>
</organism>
<evidence type="ECO:0000313" key="1">
    <source>
        <dbReference type="EMBL" id="RCV09169.1"/>
    </source>
</evidence>
<reference evidence="1" key="2">
    <citation type="submission" date="2015-07" db="EMBL/GenBank/DDBJ databases">
        <authorList>
            <person name="Noorani M."/>
        </authorList>
    </citation>
    <scope>NUCLEOTIDE SEQUENCE</scope>
    <source>
        <strain evidence="1">Yugu1</strain>
    </source>
</reference>
<dbReference type="AlphaFoldDB" id="A0A368PU66"/>
<sequence>MYPDLGRPFQSLQHAEAAIDHHLDERRKCRLKNKRLPARQGRLRADRGTRILLFSDGIGRRSGTNC</sequence>
<name>A0A368PU66_SETIT</name>